<dbReference type="RefSeq" id="WP_151968092.1">
    <property type="nucleotide sequence ID" value="NZ_AP019860.1"/>
</dbReference>
<evidence type="ECO:0000256" key="5">
    <source>
        <dbReference type="SAM" id="SignalP"/>
    </source>
</evidence>
<organism evidence="6 7">
    <name type="scientific">Uabimicrobium amorphum</name>
    <dbReference type="NCBI Taxonomy" id="2596890"/>
    <lineage>
        <taxon>Bacteria</taxon>
        <taxon>Pseudomonadati</taxon>
        <taxon>Planctomycetota</taxon>
        <taxon>Candidatus Uabimicrobiia</taxon>
        <taxon>Candidatus Uabimicrobiales</taxon>
        <taxon>Candidatus Uabimicrobiaceae</taxon>
        <taxon>Candidatus Uabimicrobium</taxon>
    </lineage>
</organism>
<feature type="repeat" description="TPR" evidence="3">
    <location>
        <begin position="90"/>
        <end position="123"/>
    </location>
</feature>
<dbReference type="InterPro" id="IPR050498">
    <property type="entry name" value="Ycf3"/>
</dbReference>
<dbReference type="PANTHER" id="PTHR44858:SF1">
    <property type="entry name" value="UDP-N-ACETYLGLUCOSAMINE--PEPTIDE N-ACETYLGLUCOSAMINYLTRANSFERASE SPINDLY-RELATED"/>
    <property type="match status" value="1"/>
</dbReference>
<evidence type="ECO:0000313" key="7">
    <source>
        <dbReference type="Proteomes" id="UP000326354"/>
    </source>
</evidence>
<gene>
    <name evidence="6" type="ORF">UABAM_02266</name>
</gene>
<evidence type="ECO:0000256" key="2">
    <source>
        <dbReference type="ARBA" id="ARBA00022803"/>
    </source>
</evidence>
<dbReference type="AlphaFoldDB" id="A0A5S9F355"/>
<keyword evidence="5" id="KW-0732">Signal</keyword>
<evidence type="ECO:0000313" key="6">
    <source>
        <dbReference type="EMBL" id="BBM83911.1"/>
    </source>
</evidence>
<dbReference type="KEGG" id="uam:UABAM_02266"/>
<keyword evidence="4" id="KW-0175">Coiled coil</keyword>
<accession>A0A5S9F355</accession>
<sequence length="364" mass="40709">MYKLLIFAALCIIGCSSVSKKAQANYDQAINEWNDGNYNDPIILLEEAVADSPKFLDAHLKLAEYKVYRSQTHGALESIDKALALDNSIPQPFILRGKALVQLEENLKAQGEYNKALKLEPSTEQKFEIYLGKAIAKINLGLHEDAQTYIDKAKKVSPDSRRIIYLNALLREKKMGPNSLTIKEYKQVLGQDPTDTDVLKSIGDTWRQLDVPNKAIKHYKEYLAAGGKSPEVKQYLDEQIQIRKQQQLVEQQKITAEQAQIELERIKAEVEKAKAQAKLEAQKALADAEARKAIADAEAEKAKAEAEKAKAEAENAKYLNDPLLKNTGTSTKILTCPVCGRIYKDGKQKTCDYDGTPLIDLTEE</sequence>
<feature type="chain" id="PRO_5025040295" evidence="5">
    <location>
        <begin position="25"/>
        <end position="364"/>
    </location>
</feature>
<keyword evidence="7" id="KW-1185">Reference proteome</keyword>
<dbReference type="Gene3D" id="1.25.40.10">
    <property type="entry name" value="Tetratricopeptide repeat domain"/>
    <property type="match status" value="2"/>
</dbReference>
<dbReference type="SMART" id="SM00028">
    <property type="entry name" value="TPR"/>
    <property type="match status" value="4"/>
</dbReference>
<dbReference type="InterPro" id="IPR011990">
    <property type="entry name" value="TPR-like_helical_dom_sf"/>
</dbReference>
<dbReference type="SUPFAM" id="SSF48452">
    <property type="entry name" value="TPR-like"/>
    <property type="match status" value="1"/>
</dbReference>
<feature type="signal peptide" evidence="5">
    <location>
        <begin position="1"/>
        <end position="24"/>
    </location>
</feature>
<dbReference type="PROSITE" id="PS50005">
    <property type="entry name" value="TPR"/>
    <property type="match status" value="1"/>
</dbReference>
<protein>
    <submittedName>
        <fullName evidence="6">Beta-barrel assembly-enhancing protease</fullName>
    </submittedName>
</protein>
<proteinExistence type="predicted"/>
<keyword evidence="6" id="KW-0378">Hydrolase</keyword>
<dbReference type="GO" id="GO:0006508">
    <property type="term" value="P:proteolysis"/>
    <property type="evidence" value="ECO:0007669"/>
    <property type="project" value="UniProtKB-KW"/>
</dbReference>
<reference evidence="6 7" key="1">
    <citation type="submission" date="2019-08" db="EMBL/GenBank/DDBJ databases">
        <title>Complete genome sequence of Candidatus Uab amorphum.</title>
        <authorList>
            <person name="Shiratori T."/>
            <person name="Suzuki S."/>
            <person name="Kakizawa Y."/>
            <person name="Ishida K."/>
        </authorList>
    </citation>
    <scope>NUCLEOTIDE SEQUENCE [LARGE SCALE GENOMIC DNA]</scope>
    <source>
        <strain evidence="6 7">SRT547</strain>
    </source>
</reference>
<keyword evidence="6" id="KW-0645">Protease</keyword>
<dbReference type="PANTHER" id="PTHR44858">
    <property type="entry name" value="TETRATRICOPEPTIDE REPEAT PROTEIN 6"/>
    <property type="match status" value="1"/>
</dbReference>
<feature type="coiled-coil region" evidence="4">
    <location>
        <begin position="242"/>
        <end position="321"/>
    </location>
</feature>
<dbReference type="OrthoDB" id="1495940at2"/>
<keyword evidence="2 3" id="KW-0802">TPR repeat</keyword>
<evidence type="ECO:0000256" key="3">
    <source>
        <dbReference type="PROSITE-ProRule" id="PRU00339"/>
    </source>
</evidence>
<keyword evidence="1" id="KW-0677">Repeat</keyword>
<dbReference type="Proteomes" id="UP000326354">
    <property type="component" value="Chromosome"/>
</dbReference>
<dbReference type="EMBL" id="AP019860">
    <property type="protein sequence ID" value="BBM83911.1"/>
    <property type="molecule type" value="Genomic_DNA"/>
</dbReference>
<evidence type="ECO:0000256" key="4">
    <source>
        <dbReference type="SAM" id="Coils"/>
    </source>
</evidence>
<dbReference type="InterPro" id="IPR019734">
    <property type="entry name" value="TPR_rpt"/>
</dbReference>
<dbReference type="GO" id="GO:0008233">
    <property type="term" value="F:peptidase activity"/>
    <property type="evidence" value="ECO:0007669"/>
    <property type="project" value="UniProtKB-KW"/>
</dbReference>
<name>A0A5S9F355_UABAM</name>
<evidence type="ECO:0000256" key="1">
    <source>
        <dbReference type="ARBA" id="ARBA00022737"/>
    </source>
</evidence>